<gene>
    <name evidence="1" type="ORF">GIB67_035856</name>
</gene>
<dbReference type="AlphaFoldDB" id="A0A7J7MJM8"/>
<organism evidence="1 2">
    <name type="scientific">Kingdonia uniflora</name>
    <dbReference type="NCBI Taxonomy" id="39325"/>
    <lineage>
        <taxon>Eukaryota</taxon>
        <taxon>Viridiplantae</taxon>
        <taxon>Streptophyta</taxon>
        <taxon>Embryophyta</taxon>
        <taxon>Tracheophyta</taxon>
        <taxon>Spermatophyta</taxon>
        <taxon>Magnoliopsida</taxon>
        <taxon>Ranunculales</taxon>
        <taxon>Circaeasteraceae</taxon>
        <taxon>Kingdonia</taxon>
    </lineage>
</organism>
<protein>
    <submittedName>
        <fullName evidence="1">Uncharacterized protein</fullName>
    </submittedName>
</protein>
<accession>A0A7J7MJM8</accession>
<dbReference type="EMBL" id="JACGCM010001441">
    <property type="protein sequence ID" value="KAF6155109.1"/>
    <property type="molecule type" value="Genomic_DNA"/>
</dbReference>
<sequence>MTVIQSVSIEEFSEPEVEDLEQVEESLVDVLETQEVASWVSESIIAKLREEIDRLEKGDQLTTKDDEKREVIRQLNISMDILKENVVLSKKNNFKESSKEKGSFEFNKLKGLFSGMMQEPTKEVYKLCEAASENGYGGHFGDQDYHNSQL</sequence>
<proteinExistence type="predicted"/>
<evidence type="ECO:0000313" key="2">
    <source>
        <dbReference type="Proteomes" id="UP000541444"/>
    </source>
</evidence>
<reference evidence="1 2" key="1">
    <citation type="journal article" date="2020" name="IScience">
        <title>Genome Sequencing of the Endangered Kingdonia uniflora (Circaeasteraceae, Ranunculales) Reveals Potential Mechanisms of Evolutionary Specialization.</title>
        <authorList>
            <person name="Sun Y."/>
            <person name="Deng T."/>
            <person name="Zhang A."/>
            <person name="Moore M.J."/>
            <person name="Landis J.B."/>
            <person name="Lin N."/>
            <person name="Zhang H."/>
            <person name="Zhang X."/>
            <person name="Huang J."/>
            <person name="Zhang X."/>
            <person name="Sun H."/>
            <person name="Wang H."/>
        </authorList>
    </citation>
    <scope>NUCLEOTIDE SEQUENCE [LARGE SCALE GENOMIC DNA]</scope>
    <source>
        <strain evidence="1">TB1705</strain>
        <tissue evidence="1">Leaf</tissue>
    </source>
</reference>
<dbReference type="OrthoDB" id="2019833at2759"/>
<comment type="caution">
    <text evidence="1">The sequence shown here is derived from an EMBL/GenBank/DDBJ whole genome shotgun (WGS) entry which is preliminary data.</text>
</comment>
<name>A0A7J7MJM8_9MAGN</name>
<dbReference type="Proteomes" id="UP000541444">
    <property type="component" value="Unassembled WGS sequence"/>
</dbReference>
<evidence type="ECO:0000313" key="1">
    <source>
        <dbReference type="EMBL" id="KAF6155109.1"/>
    </source>
</evidence>
<keyword evidence="2" id="KW-1185">Reference proteome</keyword>